<feature type="domain" description="hAT-like transposase RNase-H fold" evidence="7">
    <location>
        <begin position="138"/>
        <end position="183"/>
    </location>
</feature>
<dbReference type="InterPro" id="IPR052035">
    <property type="entry name" value="ZnF_BED_domain_contain"/>
</dbReference>
<dbReference type="GO" id="GO:0005634">
    <property type="term" value="C:nucleus"/>
    <property type="evidence" value="ECO:0007669"/>
    <property type="project" value="UniProtKB-SubCell"/>
</dbReference>
<evidence type="ECO:0000256" key="6">
    <source>
        <dbReference type="ARBA" id="ARBA00023242"/>
    </source>
</evidence>
<dbReference type="InterPro" id="IPR025525">
    <property type="entry name" value="hAT-like_transposase_RNase-H"/>
</dbReference>
<keyword evidence="4" id="KW-0862">Zinc</keyword>
<evidence type="ECO:0000313" key="8">
    <source>
        <dbReference type="EMBL" id="TQE02745.1"/>
    </source>
</evidence>
<dbReference type="GO" id="GO:0003677">
    <property type="term" value="F:DNA binding"/>
    <property type="evidence" value="ECO:0007669"/>
    <property type="project" value="UniProtKB-KW"/>
</dbReference>
<evidence type="ECO:0000256" key="5">
    <source>
        <dbReference type="ARBA" id="ARBA00023125"/>
    </source>
</evidence>
<gene>
    <name evidence="8" type="ORF">C1H46_011649</name>
</gene>
<evidence type="ECO:0000256" key="2">
    <source>
        <dbReference type="ARBA" id="ARBA00022723"/>
    </source>
</evidence>
<dbReference type="GO" id="GO:0008270">
    <property type="term" value="F:zinc ion binding"/>
    <property type="evidence" value="ECO:0007669"/>
    <property type="project" value="UniProtKB-KW"/>
</dbReference>
<dbReference type="InterPro" id="IPR012337">
    <property type="entry name" value="RNaseH-like_sf"/>
</dbReference>
<keyword evidence="5" id="KW-0238">DNA-binding</keyword>
<dbReference type="AlphaFoldDB" id="A0A540MVB0"/>
<evidence type="ECO:0000256" key="1">
    <source>
        <dbReference type="ARBA" id="ARBA00004123"/>
    </source>
</evidence>
<evidence type="ECO:0000256" key="3">
    <source>
        <dbReference type="ARBA" id="ARBA00022771"/>
    </source>
</evidence>
<keyword evidence="2" id="KW-0479">Metal-binding</keyword>
<sequence>MRCVAHILNLVVNDRIKLLNTAIQSIRNAVRYVRSSPQRLESFKRCVEKVRIDSKGLVILDVPTRWNSTFLMLESALKFKMAFDRLKVDDGHYLPYFVKDNHDNMREGPPSMDDWSEARIFAIFFRPFYEVTLKVCCSNTPTVHTTFGDLFKIKSLLHENKDDELLSMISMLMQEKYDKYWVQLRT</sequence>
<dbReference type="PANTHER" id="PTHR46481:SF10">
    <property type="entry name" value="ZINC FINGER BED DOMAIN-CONTAINING PROTEIN 39"/>
    <property type="match status" value="1"/>
</dbReference>
<dbReference type="Proteomes" id="UP000315295">
    <property type="component" value="Unassembled WGS sequence"/>
</dbReference>
<accession>A0A540MVB0</accession>
<dbReference type="Pfam" id="PF14372">
    <property type="entry name" value="hAT-like_RNase-H"/>
    <property type="match status" value="1"/>
</dbReference>
<proteinExistence type="predicted"/>
<keyword evidence="3" id="KW-0863">Zinc-finger</keyword>
<reference evidence="8 9" key="1">
    <citation type="journal article" date="2019" name="G3 (Bethesda)">
        <title>Sequencing of a Wild Apple (Malus baccata) Genome Unravels the Differences Between Cultivated and Wild Apple Species Regarding Disease Resistance and Cold Tolerance.</title>
        <authorList>
            <person name="Chen X."/>
        </authorList>
    </citation>
    <scope>NUCLEOTIDE SEQUENCE [LARGE SCALE GENOMIC DNA]</scope>
    <source>
        <strain evidence="9">cv. Shandingzi</strain>
        <tissue evidence="8">Leaves</tissue>
    </source>
</reference>
<keyword evidence="6" id="KW-0539">Nucleus</keyword>
<name>A0A540MVB0_MALBA</name>
<evidence type="ECO:0000259" key="7">
    <source>
        <dbReference type="Pfam" id="PF14372"/>
    </source>
</evidence>
<dbReference type="PANTHER" id="PTHR46481">
    <property type="entry name" value="ZINC FINGER BED DOMAIN-CONTAINING PROTEIN 4"/>
    <property type="match status" value="1"/>
</dbReference>
<evidence type="ECO:0000256" key="4">
    <source>
        <dbReference type="ARBA" id="ARBA00022833"/>
    </source>
</evidence>
<evidence type="ECO:0000313" key="9">
    <source>
        <dbReference type="Proteomes" id="UP000315295"/>
    </source>
</evidence>
<keyword evidence="9" id="KW-1185">Reference proteome</keyword>
<comment type="caution">
    <text evidence="8">The sequence shown here is derived from an EMBL/GenBank/DDBJ whole genome shotgun (WGS) entry which is preliminary data.</text>
</comment>
<comment type="subcellular location">
    <subcellularLocation>
        <location evidence="1">Nucleus</location>
    </subcellularLocation>
</comment>
<protein>
    <recommendedName>
        <fullName evidence="7">hAT-like transposase RNase-H fold domain-containing protein</fullName>
    </recommendedName>
</protein>
<organism evidence="8 9">
    <name type="scientific">Malus baccata</name>
    <name type="common">Siberian crab apple</name>
    <name type="synonym">Pyrus baccata</name>
    <dbReference type="NCBI Taxonomy" id="106549"/>
    <lineage>
        <taxon>Eukaryota</taxon>
        <taxon>Viridiplantae</taxon>
        <taxon>Streptophyta</taxon>
        <taxon>Embryophyta</taxon>
        <taxon>Tracheophyta</taxon>
        <taxon>Spermatophyta</taxon>
        <taxon>Magnoliopsida</taxon>
        <taxon>eudicotyledons</taxon>
        <taxon>Gunneridae</taxon>
        <taxon>Pentapetalae</taxon>
        <taxon>rosids</taxon>
        <taxon>fabids</taxon>
        <taxon>Rosales</taxon>
        <taxon>Rosaceae</taxon>
        <taxon>Amygdaloideae</taxon>
        <taxon>Maleae</taxon>
        <taxon>Malus</taxon>
    </lineage>
</organism>
<dbReference type="SUPFAM" id="SSF53098">
    <property type="entry name" value="Ribonuclease H-like"/>
    <property type="match status" value="1"/>
</dbReference>
<dbReference type="EMBL" id="VIEB01000169">
    <property type="protein sequence ID" value="TQE02745.1"/>
    <property type="molecule type" value="Genomic_DNA"/>
</dbReference>